<dbReference type="Proteomes" id="UP001198242">
    <property type="component" value="Unassembled WGS sequence"/>
</dbReference>
<comment type="similarity">
    <text evidence="1">Belongs to the DtxR/MntR family.</text>
</comment>
<dbReference type="AlphaFoldDB" id="A0AAE3DZF6"/>
<name>A0AAE3DZF6_9FIRM</name>
<dbReference type="Pfam" id="PF01325">
    <property type="entry name" value="Fe_dep_repress"/>
    <property type="match status" value="1"/>
</dbReference>
<dbReference type="EMBL" id="JAJEQM010000013">
    <property type="protein sequence ID" value="MCC2211032.1"/>
    <property type="molecule type" value="Genomic_DNA"/>
</dbReference>
<dbReference type="InterPro" id="IPR022687">
    <property type="entry name" value="HTH_DTXR"/>
</dbReference>
<dbReference type="PANTHER" id="PTHR33238">
    <property type="entry name" value="IRON (METAL) DEPENDENT REPRESSOR, DTXR FAMILY"/>
    <property type="match status" value="1"/>
</dbReference>
<accession>A0AAE3DZF6</accession>
<dbReference type="InterPro" id="IPR001367">
    <property type="entry name" value="Fe_dep_repressor"/>
</dbReference>
<dbReference type="InterPro" id="IPR036388">
    <property type="entry name" value="WH-like_DNA-bd_sf"/>
</dbReference>
<proteinExistence type="inferred from homology"/>
<dbReference type="SUPFAM" id="SSF47979">
    <property type="entry name" value="Iron-dependent repressor protein, dimerization domain"/>
    <property type="match status" value="1"/>
</dbReference>
<evidence type="ECO:0000256" key="3">
    <source>
        <dbReference type="ARBA" id="ARBA00023125"/>
    </source>
</evidence>
<gene>
    <name evidence="6" type="ORF">LKE05_09555</name>
</gene>
<evidence type="ECO:0000256" key="4">
    <source>
        <dbReference type="ARBA" id="ARBA00023163"/>
    </source>
</evidence>
<comment type="caution">
    <text evidence="6">The sequence shown here is derived from an EMBL/GenBank/DDBJ whole genome shotgun (WGS) entry which is preliminary data.</text>
</comment>
<dbReference type="Gene3D" id="1.10.10.10">
    <property type="entry name" value="Winged helix-like DNA-binding domain superfamily/Winged helix DNA-binding domain"/>
    <property type="match status" value="1"/>
</dbReference>
<dbReference type="SMART" id="SM00529">
    <property type="entry name" value="HTH_DTXR"/>
    <property type="match status" value="1"/>
</dbReference>
<dbReference type="GO" id="GO:0003700">
    <property type="term" value="F:DNA-binding transcription factor activity"/>
    <property type="evidence" value="ECO:0007669"/>
    <property type="project" value="InterPro"/>
</dbReference>
<dbReference type="PANTHER" id="PTHR33238:SF7">
    <property type="entry name" value="IRON-DEPENDENT TRANSCRIPTIONAL REGULATOR"/>
    <property type="match status" value="1"/>
</dbReference>
<dbReference type="RefSeq" id="WP_308456669.1">
    <property type="nucleotide sequence ID" value="NZ_JAJEQM010000013.1"/>
</dbReference>
<keyword evidence="4" id="KW-0804">Transcription</keyword>
<keyword evidence="7" id="KW-1185">Reference proteome</keyword>
<dbReference type="GO" id="GO:0046914">
    <property type="term" value="F:transition metal ion binding"/>
    <property type="evidence" value="ECO:0007669"/>
    <property type="project" value="InterPro"/>
</dbReference>
<dbReference type="InterPro" id="IPR050536">
    <property type="entry name" value="DtxR_MntR_Metal-Reg"/>
</dbReference>
<evidence type="ECO:0000256" key="1">
    <source>
        <dbReference type="ARBA" id="ARBA00007871"/>
    </source>
</evidence>
<evidence type="ECO:0000256" key="2">
    <source>
        <dbReference type="ARBA" id="ARBA00023015"/>
    </source>
</evidence>
<reference evidence="6 7" key="1">
    <citation type="submission" date="2021-10" db="EMBL/GenBank/DDBJ databases">
        <title>Anaerobic single-cell dispensing facilitates the cultivation of human gut bacteria.</title>
        <authorList>
            <person name="Afrizal A."/>
        </authorList>
    </citation>
    <scope>NUCLEOTIDE SEQUENCE [LARGE SCALE GENOMIC DNA]</scope>
    <source>
        <strain evidence="6 7">CLA-AA-H232</strain>
    </source>
</reference>
<dbReference type="InterPro" id="IPR036421">
    <property type="entry name" value="Fe_dep_repressor_sf"/>
</dbReference>
<dbReference type="Gene3D" id="1.10.60.10">
    <property type="entry name" value="Iron dependent repressor, metal binding and dimerisation domain"/>
    <property type="match status" value="1"/>
</dbReference>
<dbReference type="SUPFAM" id="SSF46785">
    <property type="entry name" value="Winged helix' DNA-binding domain"/>
    <property type="match status" value="1"/>
</dbReference>
<protein>
    <submittedName>
        <fullName evidence="6">Metal-dependent transcriptional regulator</fullName>
    </submittedName>
</protein>
<sequence length="127" mass="14434">MLVDNDICISSALEDYLESIYEISKQKTSVRITDIALALKISKPSVNRAVNTLKKQGLVSHEPYGDIILTEKGFELGEAVYHRHTMIKKFLVNVLHIPEDDAEKEACQIEHNISQNTVEKMKSFMEN</sequence>
<evidence type="ECO:0000259" key="5">
    <source>
        <dbReference type="PROSITE" id="PS50944"/>
    </source>
</evidence>
<keyword evidence="3" id="KW-0238">DNA-binding</keyword>
<dbReference type="InterPro" id="IPR036390">
    <property type="entry name" value="WH_DNA-bd_sf"/>
</dbReference>
<organism evidence="6 7">
    <name type="scientific">Hominilimicola fabiformis</name>
    <dbReference type="NCBI Taxonomy" id="2885356"/>
    <lineage>
        <taxon>Bacteria</taxon>
        <taxon>Bacillati</taxon>
        <taxon>Bacillota</taxon>
        <taxon>Clostridia</taxon>
        <taxon>Eubacteriales</taxon>
        <taxon>Oscillospiraceae</taxon>
        <taxon>Hominilimicola</taxon>
    </lineage>
</organism>
<dbReference type="PROSITE" id="PS50944">
    <property type="entry name" value="HTH_DTXR"/>
    <property type="match status" value="1"/>
</dbReference>
<evidence type="ECO:0000313" key="6">
    <source>
        <dbReference type="EMBL" id="MCC2211032.1"/>
    </source>
</evidence>
<evidence type="ECO:0000313" key="7">
    <source>
        <dbReference type="Proteomes" id="UP001198242"/>
    </source>
</evidence>
<dbReference type="GO" id="GO:0046983">
    <property type="term" value="F:protein dimerization activity"/>
    <property type="evidence" value="ECO:0007669"/>
    <property type="project" value="InterPro"/>
</dbReference>
<dbReference type="Pfam" id="PF02742">
    <property type="entry name" value="Fe_dep_repr_C"/>
    <property type="match status" value="1"/>
</dbReference>
<keyword evidence="2" id="KW-0805">Transcription regulation</keyword>
<dbReference type="InterPro" id="IPR022689">
    <property type="entry name" value="Iron_dep_repressor"/>
</dbReference>
<feature type="domain" description="HTH dtxR-type" evidence="5">
    <location>
        <begin position="9"/>
        <end position="70"/>
    </location>
</feature>
<dbReference type="GO" id="GO:0003677">
    <property type="term" value="F:DNA binding"/>
    <property type="evidence" value="ECO:0007669"/>
    <property type="project" value="UniProtKB-KW"/>
</dbReference>